<organism evidence="1 2">
    <name type="scientific">Rhabditophanes sp. KR3021</name>
    <dbReference type="NCBI Taxonomy" id="114890"/>
    <lineage>
        <taxon>Eukaryota</taxon>
        <taxon>Metazoa</taxon>
        <taxon>Ecdysozoa</taxon>
        <taxon>Nematoda</taxon>
        <taxon>Chromadorea</taxon>
        <taxon>Rhabditida</taxon>
        <taxon>Tylenchina</taxon>
        <taxon>Panagrolaimomorpha</taxon>
        <taxon>Strongyloidoidea</taxon>
        <taxon>Alloionematidae</taxon>
        <taxon>Rhabditophanes</taxon>
    </lineage>
</organism>
<proteinExistence type="predicted"/>
<evidence type="ECO:0000313" key="2">
    <source>
        <dbReference type="WBParaSite" id="RSKR_0001033100.1"/>
    </source>
</evidence>
<name>A0AC35UCS5_9BILA</name>
<evidence type="ECO:0000313" key="1">
    <source>
        <dbReference type="Proteomes" id="UP000095286"/>
    </source>
</evidence>
<dbReference type="WBParaSite" id="RSKR_0001033100.1">
    <property type="protein sequence ID" value="RSKR_0001033100.1"/>
    <property type="gene ID" value="RSKR_0001033100"/>
</dbReference>
<reference evidence="2" key="1">
    <citation type="submission" date="2016-11" db="UniProtKB">
        <authorList>
            <consortium name="WormBaseParasite"/>
        </authorList>
    </citation>
    <scope>IDENTIFICATION</scope>
    <source>
        <strain evidence="2">KR3021</strain>
    </source>
</reference>
<dbReference type="Proteomes" id="UP000095286">
    <property type="component" value="Unplaced"/>
</dbReference>
<sequence>MQAIIFSFILFSTICAFPFEQVGNGVSPFKSFGNGAYPLENLCSEDIKGLYVDIVFVIDTSKGAGKFEFNGQKAIIKSFIHTGFSISQLIPQATRVAYMTAGEITAKLQNPLSAFNSVNEAHAALKDIEFDPNGGKDINIGVALMAAETELLTNIRDKSKNKNYKKVIILFTSESNVDCSDHDSLSSSDVCRSAANIKAEGIDIITIRLNFEGTHPLVAKGIASPCASFDNDNNMLSNMKGRVLKANCYCEGTLVQYTRANDECFKSADCIQYEASSVPYLSALENAENLNAALLTIRTPEKQLFVQGMCGDRLPMHIGLNEIKNGTDWTWVSGADVKDGFQNFAPNVISKVGACAYMDKGGKWRDEACSYSEDSLPYAYEMKACSASNFCI</sequence>
<accession>A0AC35UCS5</accession>
<protein>
    <submittedName>
        <fullName evidence="2">C-type lectin</fullName>
    </submittedName>
</protein>